<evidence type="ECO:0000256" key="1">
    <source>
        <dbReference type="SAM" id="MobiDB-lite"/>
    </source>
</evidence>
<dbReference type="Proteomes" id="UP000799779">
    <property type="component" value="Unassembled WGS sequence"/>
</dbReference>
<evidence type="ECO:0000313" key="2">
    <source>
        <dbReference type="EMBL" id="KAF2003281.1"/>
    </source>
</evidence>
<proteinExistence type="predicted"/>
<evidence type="ECO:0000313" key="3">
    <source>
        <dbReference type="Proteomes" id="UP000799779"/>
    </source>
</evidence>
<dbReference type="EMBL" id="ML977573">
    <property type="protein sequence ID" value="KAF2003281.1"/>
    <property type="molecule type" value="Genomic_DNA"/>
</dbReference>
<name>A0A6A5WSW5_9PLEO</name>
<reference evidence="2" key="1">
    <citation type="journal article" date="2020" name="Stud. Mycol.">
        <title>101 Dothideomycetes genomes: a test case for predicting lifestyles and emergence of pathogens.</title>
        <authorList>
            <person name="Haridas S."/>
            <person name="Albert R."/>
            <person name="Binder M."/>
            <person name="Bloem J."/>
            <person name="Labutti K."/>
            <person name="Salamov A."/>
            <person name="Andreopoulos B."/>
            <person name="Baker S."/>
            <person name="Barry K."/>
            <person name="Bills G."/>
            <person name="Bluhm B."/>
            <person name="Cannon C."/>
            <person name="Castanera R."/>
            <person name="Culley D."/>
            <person name="Daum C."/>
            <person name="Ezra D."/>
            <person name="Gonzalez J."/>
            <person name="Henrissat B."/>
            <person name="Kuo A."/>
            <person name="Liang C."/>
            <person name="Lipzen A."/>
            <person name="Lutzoni F."/>
            <person name="Magnuson J."/>
            <person name="Mondo S."/>
            <person name="Nolan M."/>
            <person name="Ohm R."/>
            <person name="Pangilinan J."/>
            <person name="Park H.-J."/>
            <person name="Ramirez L."/>
            <person name="Alfaro M."/>
            <person name="Sun H."/>
            <person name="Tritt A."/>
            <person name="Yoshinaga Y."/>
            <person name="Zwiers L.-H."/>
            <person name="Turgeon B."/>
            <person name="Goodwin S."/>
            <person name="Spatafora J."/>
            <person name="Crous P."/>
            <person name="Grigoriev I."/>
        </authorList>
    </citation>
    <scope>NUCLEOTIDE SEQUENCE</scope>
    <source>
        <strain evidence="2">CBS 123094</strain>
    </source>
</reference>
<sequence length="169" mass="18013">MITPRVIDSSSAAAAAAPRREAVLLAFRRPQAAPAFHGRLHGCPRGELIRDVNAPLALHTEGMRSQSWRPTSLAARDRRHHAARRAGLLHRDETLAGAPLAGNSPHFLCNRVLRKPTVLAPPGLFSSSPVSKLCRFKSAAACSPKRTKPASKISASLAAAPPLHIPAAR</sequence>
<keyword evidence="3" id="KW-1185">Reference proteome</keyword>
<feature type="region of interest" description="Disordered" evidence="1">
    <location>
        <begin position="145"/>
        <end position="169"/>
    </location>
</feature>
<gene>
    <name evidence="2" type="ORF">P154DRAFT_573276</name>
</gene>
<dbReference type="AlphaFoldDB" id="A0A6A5WSW5"/>
<organism evidence="2 3">
    <name type="scientific">Amniculicola lignicola CBS 123094</name>
    <dbReference type="NCBI Taxonomy" id="1392246"/>
    <lineage>
        <taxon>Eukaryota</taxon>
        <taxon>Fungi</taxon>
        <taxon>Dikarya</taxon>
        <taxon>Ascomycota</taxon>
        <taxon>Pezizomycotina</taxon>
        <taxon>Dothideomycetes</taxon>
        <taxon>Pleosporomycetidae</taxon>
        <taxon>Pleosporales</taxon>
        <taxon>Amniculicolaceae</taxon>
        <taxon>Amniculicola</taxon>
    </lineage>
</organism>
<protein>
    <submittedName>
        <fullName evidence="2">Uncharacterized protein</fullName>
    </submittedName>
</protein>
<feature type="compositionally biased region" description="Low complexity" evidence="1">
    <location>
        <begin position="150"/>
        <end position="169"/>
    </location>
</feature>
<accession>A0A6A5WSW5</accession>